<keyword evidence="3" id="KW-1185">Reference proteome</keyword>
<dbReference type="Proteomes" id="UP000324222">
    <property type="component" value="Unassembled WGS sequence"/>
</dbReference>
<name>A0A5B7I0C0_PORTR</name>
<evidence type="ECO:0000313" key="2">
    <source>
        <dbReference type="EMBL" id="MPC74947.1"/>
    </source>
</evidence>
<gene>
    <name evidence="2" type="ORF">E2C01_069330</name>
</gene>
<evidence type="ECO:0000256" key="1">
    <source>
        <dbReference type="SAM" id="MobiDB-lite"/>
    </source>
</evidence>
<proteinExistence type="predicted"/>
<feature type="region of interest" description="Disordered" evidence="1">
    <location>
        <begin position="20"/>
        <end position="97"/>
    </location>
</feature>
<feature type="compositionally biased region" description="Basic and acidic residues" evidence="1">
    <location>
        <begin position="77"/>
        <end position="97"/>
    </location>
</feature>
<feature type="compositionally biased region" description="Basic residues" evidence="1">
    <location>
        <begin position="67"/>
        <end position="76"/>
    </location>
</feature>
<accession>A0A5B7I0C0</accession>
<organism evidence="2 3">
    <name type="scientific">Portunus trituberculatus</name>
    <name type="common">Swimming crab</name>
    <name type="synonym">Neptunus trituberculatus</name>
    <dbReference type="NCBI Taxonomy" id="210409"/>
    <lineage>
        <taxon>Eukaryota</taxon>
        <taxon>Metazoa</taxon>
        <taxon>Ecdysozoa</taxon>
        <taxon>Arthropoda</taxon>
        <taxon>Crustacea</taxon>
        <taxon>Multicrustacea</taxon>
        <taxon>Malacostraca</taxon>
        <taxon>Eumalacostraca</taxon>
        <taxon>Eucarida</taxon>
        <taxon>Decapoda</taxon>
        <taxon>Pleocyemata</taxon>
        <taxon>Brachyura</taxon>
        <taxon>Eubrachyura</taxon>
        <taxon>Portunoidea</taxon>
        <taxon>Portunidae</taxon>
        <taxon>Portuninae</taxon>
        <taxon>Portunus</taxon>
    </lineage>
</organism>
<evidence type="ECO:0000313" key="3">
    <source>
        <dbReference type="Proteomes" id="UP000324222"/>
    </source>
</evidence>
<dbReference type="AlphaFoldDB" id="A0A5B7I0C0"/>
<sequence length="112" mass="12959">MVLHQPVTDMMNDGFTRRYRNEIKMSNHKMPEPSEAESRAGDDGQRSRSCDAMDGDRVTREGERKGARGSHHRHSDHHPVKEWLSRGKGRESRTIRENSIEAEREILAHTQL</sequence>
<comment type="caution">
    <text evidence="2">The sequence shown here is derived from an EMBL/GenBank/DDBJ whole genome shotgun (WGS) entry which is preliminary data.</text>
</comment>
<dbReference type="EMBL" id="VSRR010040052">
    <property type="protein sequence ID" value="MPC74947.1"/>
    <property type="molecule type" value="Genomic_DNA"/>
</dbReference>
<feature type="compositionally biased region" description="Basic and acidic residues" evidence="1">
    <location>
        <begin position="20"/>
        <end position="66"/>
    </location>
</feature>
<reference evidence="2 3" key="1">
    <citation type="submission" date="2019-05" db="EMBL/GenBank/DDBJ databases">
        <title>Another draft genome of Portunus trituberculatus and its Hox gene families provides insights of decapod evolution.</title>
        <authorList>
            <person name="Jeong J.-H."/>
            <person name="Song I."/>
            <person name="Kim S."/>
            <person name="Choi T."/>
            <person name="Kim D."/>
            <person name="Ryu S."/>
            <person name="Kim W."/>
        </authorList>
    </citation>
    <scope>NUCLEOTIDE SEQUENCE [LARGE SCALE GENOMIC DNA]</scope>
    <source>
        <tissue evidence="2">Muscle</tissue>
    </source>
</reference>
<protein>
    <submittedName>
        <fullName evidence="2">Uncharacterized protein</fullName>
    </submittedName>
</protein>